<dbReference type="GO" id="GO:0006355">
    <property type="term" value="P:regulation of DNA-templated transcription"/>
    <property type="evidence" value="ECO:0007669"/>
    <property type="project" value="InterPro"/>
</dbReference>
<accession>A0A1G7KSQ5</accession>
<dbReference type="RefSeq" id="WP_083345257.1">
    <property type="nucleotide sequence ID" value="NZ_LT629690.1"/>
</dbReference>
<dbReference type="GO" id="GO:0003677">
    <property type="term" value="F:DNA binding"/>
    <property type="evidence" value="ECO:0007669"/>
    <property type="project" value="UniProtKB-UniRule"/>
</dbReference>
<dbReference type="InterPro" id="IPR016032">
    <property type="entry name" value="Sig_transdc_resp-reg_C-effctor"/>
</dbReference>
<sequence>MDRIDGYPGLDSPRGNARGSKSVRFGLFEVDLEREEIRRNGIRIKLQQQPFEVLRLLLMRHGQFVTREDLRQALWPSDHFVDFEQSISTAVMKLRQALRENAGSPIYIETVPRKGYRFIAPLQDASHRAITAIAILPLQDLSATPDNGYFVDGLTDSLITEMAVRSGLRVVPRPTAQRYRNSSLSMREIARELEVEAIVEGSVLRSGDRIRISARLLHALDERHLWAQTFERDLKDVLFLQRELVNSIVNHASLAISRNAASPQHARSIQPAAYEAFLRANFLVSVRAPKSLLKAIENYQSAISIEPTWAAPHAGLAEAYRIHDFAKHKPSAEVASHIIRMTETALRLDPHNAQAQATLGAVLAMNEWKWKEGEDRIKLALRATVQSSSMEHLYAAVLLTQGRHEEALLHNDIALSLDQSSLYLRSYRAQILLFARRYRESLSESECILEENPTFAMGLVNYGAVLLELKRTEEAVSVLERAFTSAGVPVALSTLVEAYCQLGKTNEARSALSQLYEIKKATGCSPVILALAHLALREIDQAFDLFLEAAKESDIRLPLMLQLAVVDCIRNDRRYTKITEMIGLPALRVS</sequence>
<dbReference type="Proteomes" id="UP000182427">
    <property type="component" value="Chromosome I"/>
</dbReference>
<evidence type="ECO:0000313" key="5">
    <source>
        <dbReference type="Proteomes" id="UP000182427"/>
    </source>
</evidence>
<dbReference type="Gene3D" id="1.10.10.10">
    <property type="entry name" value="Winged helix-like DNA-binding domain superfamily/Winged helix DNA-binding domain"/>
    <property type="match status" value="1"/>
</dbReference>
<organism evidence="4 5">
    <name type="scientific">Terriglobus roseus</name>
    <dbReference type="NCBI Taxonomy" id="392734"/>
    <lineage>
        <taxon>Bacteria</taxon>
        <taxon>Pseudomonadati</taxon>
        <taxon>Acidobacteriota</taxon>
        <taxon>Terriglobia</taxon>
        <taxon>Terriglobales</taxon>
        <taxon>Acidobacteriaceae</taxon>
        <taxon>Terriglobus</taxon>
    </lineage>
</organism>
<dbReference type="AlphaFoldDB" id="A0A1G7KSQ5"/>
<feature type="domain" description="OmpR/PhoB-type" evidence="3">
    <location>
        <begin position="20"/>
        <end position="120"/>
    </location>
</feature>
<keyword evidence="1 2" id="KW-0238">DNA-binding</keyword>
<dbReference type="PROSITE" id="PS51755">
    <property type="entry name" value="OMPR_PHOB"/>
    <property type="match status" value="1"/>
</dbReference>
<dbReference type="InterPro" id="IPR001867">
    <property type="entry name" value="OmpR/PhoB-type_DNA-bd"/>
</dbReference>
<dbReference type="SMART" id="SM00862">
    <property type="entry name" value="Trans_reg_C"/>
    <property type="match status" value="1"/>
</dbReference>
<dbReference type="GO" id="GO:0000160">
    <property type="term" value="P:phosphorelay signal transduction system"/>
    <property type="evidence" value="ECO:0007669"/>
    <property type="project" value="InterPro"/>
</dbReference>
<name>A0A1G7KSQ5_9BACT</name>
<dbReference type="InterPro" id="IPR036388">
    <property type="entry name" value="WH-like_DNA-bd_sf"/>
</dbReference>
<evidence type="ECO:0000256" key="2">
    <source>
        <dbReference type="PROSITE-ProRule" id="PRU01091"/>
    </source>
</evidence>
<dbReference type="Gene3D" id="1.25.40.10">
    <property type="entry name" value="Tetratricopeptide repeat domain"/>
    <property type="match status" value="2"/>
</dbReference>
<reference evidence="4 5" key="1">
    <citation type="submission" date="2016-10" db="EMBL/GenBank/DDBJ databases">
        <authorList>
            <person name="de Groot N.N."/>
        </authorList>
    </citation>
    <scope>NUCLEOTIDE SEQUENCE [LARGE SCALE GENOMIC DNA]</scope>
    <source>
        <strain evidence="4 5">GAS232</strain>
    </source>
</reference>
<evidence type="ECO:0000259" key="3">
    <source>
        <dbReference type="PROSITE" id="PS51755"/>
    </source>
</evidence>
<dbReference type="EMBL" id="LT629690">
    <property type="protein sequence ID" value="SDF40288.1"/>
    <property type="molecule type" value="Genomic_DNA"/>
</dbReference>
<dbReference type="InterPro" id="IPR011990">
    <property type="entry name" value="TPR-like_helical_dom_sf"/>
</dbReference>
<dbReference type="Gene3D" id="3.40.50.10610">
    <property type="entry name" value="ABC-type transport auxiliary lipoprotein component"/>
    <property type="match status" value="1"/>
</dbReference>
<evidence type="ECO:0000313" key="4">
    <source>
        <dbReference type="EMBL" id="SDF40288.1"/>
    </source>
</evidence>
<dbReference type="Pfam" id="PF00486">
    <property type="entry name" value="Trans_reg_C"/>
    <property type="match status" value="1"/>
</dbReference>
<dbReference type="CDD" id="cd00383">
    <property type="entry name" value="trans_reg_C"/>
    <property type="match status" value="1"/>
</dbReference>
<evidence type="ECO:0000256" key="1">
    <source>
        <dbReference type="ARBA" id="ARBA00023125"/>
    </source>
</evidence>
<protein>
    <submittedName>
        <fullName evidence="4">TolB amino-terminal domain-containing protein</fullName>
    </submittedName>
</protein>
<keyword evidence="5" id="KW-1185">Reference proteome</keyword>
<proteinExistence type="predicted"/>
<gene>
    <name evidence="4" type="ORF">SAMN05444167_2296</name>
</gene>
<dbReference type="SUPFAM" id="SSF46894">
    <property type="entry name" value="C-terminal effector domain of the bipartite response regulators"/>
    <property type="match status" value="1"/>
</dbReference>
<dbReference type="OrthoDB" id="105971at2"/>
<dbReference type="SUPFAM" id="SSF48452">
    <property type="entry name" value="TPR-like"/>
    <property type="match status" value="2"/>
</dbReference>
<feature type="DNA-binding region" description="OmpR/PhoB-type" evidence="2">
    <location>
        <begin position="20"/>
        <end position="120"/>
    </location>
</feature>